<dbReference type="PANTHER" id="PTHR38813:SF1">
    <property type="entry name" value="TOXIN RELE1-RELATED"/>
    <property type="match status" value="1"/>
</dbReference>
<protein>
    <submittedName>
        <fullName evidence="2">Type II toxin-antitoxin system RelE/ParE family toxin</fullName>
    </submittedName>
</protein>
<dbReference type="InterPro" id="IPR052747">
    <property type="entry name" value="TA_system_RelE_toxin"/>
</dbReference>
<keyword evidence="3" id="KW-1185">Reference proteome</keyword>
<dbReference type="InterPro" id="IPR007712">
    <property type="entry name" value="RelE/ParE_toxin"/>
</dbReference>
<proteinExistence type="predicted"/>
<dbReference type="RefSeq" id="WP_190349014.1">
    <property type="nucleotide sequence ID" value="NZ_JACJPY010000001.1"/>
</dbReference>
<dbReference type="Proteomes" id="UP000631421">
    <property type="component" value="Unassembled WGS sequence"/>
</dbReference>
<dbReference type="AlphaFoldDB" id="A0A926UPL6"/>
<dbReference type="InterPro" id="IPR035093">
    <property type="entry name" value="RelE/ParE_toxin_dom_sf"/>
</dbReference>
<keyword evidence="1" id="KW-1277">Toxin-antitoxin system</keyword>
<evidence type="ECO:0000313" key="3">
    <source>
        <dbReference type="Proteomes" id="UP000631421"/>
    </source>
</evidence>
<evidence type="ECO:0000256" key="1">
    <source>
        <dbReference type="ARBA" id="ARBA00022649"/>
    </source>
</evidence>
<evidence type="ECO:0000313" key="2">
    <source>
        <dbReference type="EMBL" id="MBD2148682.1"/>
    </source>
</evidence>
<dbReference type="PANTHER" id="PTHR38813">
    <property type="match status" value="1"/>
</dbReference>
<name>A0A926UPL6_9CYAN</name>
<reference evidence="2" key="2">
    <citation type="submission" date="2020-08" db="EMBL/GenBank/DDBJ databases">
        <authorList>
            <person name="Chen M."/>
            <person name="Teng W."/>
            <person name="Zhao L."/>
            <person name="Hu C."/>
            <person name="Zhou Y."/>
            <person name="Han B."/>
            <person name="Song L."/>
            <person name="Shu W."/>
        </authorList>
    </citation>
    <scope>NUCLEOTIDE SEQUENCE</scope>
    <source>
        <strain evidence="2">FACHB-1277</strain>
    </source>
</reference>
<dbReference type="EMBL" id="JACJPY010000001">
    <property type="protein sequence ID" value="MBD2148682.1"/>
    <property type="molecule type" value="Genomic_DNA"/>
</dbReference>
<accession>A0A926UPL6</accession>
<gene>
    <name evidence="2" type="ORF">H6F44_00855</name>
</gene>
<dbReference type="Pfam" id="PF05016">
    <property type="entry name" value="ParE_toxin"/>
    <property type="match status" value="1"/>
</dbReference>
<comment type="caution">
    <text evidence="2">The sequence shown here is derived from an EMBL/GenBank/DDBJ whole genome shotgun (WGS) entry which is preliminary data.</text>
</comment>
<dbReference type="SUPFAM" id="SSF143011">
    <property type="entry name" value="RelE-like"/>
    <property type="match status" value="1"/>
</dbReference>
<dbReference type="Gene3D" id="3.30.2310.20">
    <property type="entry name" value="RelE-like"/>
    <property type="match status" value="1"/>
</dbReference>
<dbReference type="NCBIfam" id="TIGR02385">
    <property type="entry name" value="RelE_StbE"/>
    <property type="match status" value="1"/>
</dbReference>
<reference evidence="2" key="1">
    <citation type="journal article" date="2015" name="ISME J.">
        <title>Draft Genome Sequence of Streptomyces incarnatus NRRL8089, which Produces the Nucleoside Antibiotic Sinefungin.</title>
        <authorList>
            <person name="Oshima K."/>
            <person name="Hattori M."/>
            <person name="Shimizu H."/>
            <person name="Fukuda K."/>
            <person name="Nemoto M."/>
            <person name="Inagaki K."/>
            <person name="Tamura T."/>
        </authorList>
    </citation>
    <scope>NUCLEOTIDE SEQUENCE</scope>
    <source>
        <strain evidence="2">FACHB-1277</strain>
    </source>
</reference>
<organism evidence="2 3">
    <name type="scientific">Pseudanabaena cinerea FACHB-1277</name>
    <dbReference type="NCBI Taxonomy" id="2949581"/>
    <lineage>
        <taxon>Bacteria</taxon>
        <taxon>Bacillati</taxon>
        <taxon>Cyanobacteriota</taxon>
        <taxon>Cyanophyceae</taxon>
        <taxon>Pseudanabaenales</taxon>
        <taxon>Pseudanabaenaceae</taxon>
        <taxon>Pseudanabaena</taxon>
        <taxon>Pseudanabaena cinerea</taxon>
    </lineage>
</organism>
<sequence length="88" mass="10579">MQVEFRKTFKQDLKNLKDGKVLKRIQKVVEEVELANALPEIRNIKLLQGHEDFYRIRVGDYRIGLFVEGETVAFVRILHRKEVYRYFP</sequence>